<feature type="signal peptide" evidence="9">
    <location>
        <begin position="1"/>
        <end position="29"/>
    </location>
</feature>
<feature type="domain" description="Histidine kinase" evidence="10">
    <location>
        <begin position="475"/>
        <end position="689"/>
    </location>
</feature>
<evidence type="ECO:0000256" key="2">
    <source>
        <dbReference type="ARBA" id="ARBA00012438"/>
    </source>
</evidence>
<feature type="chain" id="PRO_5009284759" description="histidine kinase" evidence="9">
    <location>
        <begin position="30"/>
        <end position="691"/>
    </location>
</feature>
<dbReference type="PROSITE" id="PS50109">
    <property type="entry name" value="HIS_KIN"/>
    <property type="match status" value="1"/>
</dbReference>
<dbReference type="SUPFAM" id="SSF55874">
    <property type="entry name" value="ATPase domain of HSP90 chaperone/DNA topoisomerase II/histidine kinase"/>
    <property type="match status" value="1"/>
</dbReference>
<keyword evidence="8" id="KW-0812">Transmembrane</keyword>
<dbReference type="GO" id="GO:0000155">
    <property type="term" value="F:phosphorelay sensor kinase activity"/>
    <property type="evidence" value="ECO:0007669"/>
    <property type="project" value="InterPro"/>
</dbReference>
<dbReference type="PANTHER" id="PTHR43711:SF1">
    <property type="entry name" value="HISTIDINE KINASE 1"/>
    <property type="match status" value="1"/>
</dbReference>
<dbReference type="InterPro" id="IPR036097">
    <property type="entry name" value="HisK_dim/P_sf"/>
</dbReference>
<feature type="transmembrane region" description="Helical" evidence="8">
    <location>
        <begin position="406"/>
        <end position="426"/>
    </location>
</feature>
<keyword evidence="8" id="KW-1133">Transmembrane helix</keyword>
<evidence type="ECO:0000256" key="5">
    <source>
        <dbReference type="ARBA" id="ARBA00022777"/>
    </source>
</evidence>
<keyword evidence="5 11" id="KW-0418">Kinase</keyword>
<organism evidence="11 12">
    <name type="scientific">Xylanibacter ruminicola</name>
    <name type="common">Prevotella ruminicola</name>
    <dbReference type="NCBI Taxonomy" id="839"/>
    <lineage>
        <taxon>Bacteria</taxon>
        <taxon>Pseudomonadati</taxon>
        <taxon>Bacteroidota</taxon>
        <taxon>Bacteroidia</taxon>
        <taxon>Bacteroidales</taxon>
        <taxon>Prevotellaceae</taxon>
        <taxon>Xylanibacter</taxon>
    </lineage>
</organism>
<accession>A0A1H5T9A5</accession>
<dbReference type="InterPro" id="IPR011990">
    <property type="entry name" value="TPR-like_helical_dom_sf"/>
</dbReference>
<dbReference type="Gene3D" id="1.10.287.130">
    <property type="match status" value="1"/>
</dbReference>
<dbReference type="EMBL" id="FNUV01000002">
    <property type="protein sequence ID" value="SEF59379.1"/>
    <property type="molecule type" value="Genomic_DNA"/>
</dbReference>
<dbReference type="Pfam" id="PF02518">
    <property type="entry name" value="HATPase_c"/>
    <property type="match status" value="1"/>
</dbReference>
<dbReference type="InterPro" id="IPR003594">
    <property type="entry name" value="HATPase_dom"/>
</dbReference>
<evidence type="ECO:0000256" key="1">
    <source>
        <dbReference type="ARBA" id="ARBA00000085"/>
    </source>
</evidence>
<dbReference type="PANTHER" id="PTHR43711">
    <property type="entry name" value="TWO-COMPONENT HISTIDINE KINASE"/>
    <property type="match status" value="1"/>
</dbReference>
<evidence type="ECO:0000256" key="8">
    <source>
        <dbReference type="SAM" id="Phobius"/>
    </source>
</evidence>
<protein>
    <recommendedName>
        <fullName evidence="2">histidine kinase</fullName>
        <ecNumber evidence="2">2.7.13.3</ecNumber>
    </recommendedName>
</protein>
<dbReference type="Proteomes" id="UP000236735">
    <property type="component" value="Unassembled WGS sequence"/>
</dbReference>
<dbReference type="RefSeq" id="WP_103915281.1">
    <property type="nucleotide sequence ID" value="NZ_FNUV01000002.1"/>
</dbReference>
<dbReference type="InterPro" id="IPR004358">
    <property type="entry name" value="Sig_transdc_His_kin-like_C"/>
</dbReference>
<keyword evidence="9" id="KW-0732">Signal</keyword>
<keyword evidence="7" id="KW-0175">Coiled coil</keyword>
<dbReference type="SMART" id="SM00387">
    <property type="entry name" value="HATPase_c"/>
    <property type="match status" value="1"/>
</dbReference>
<dbReference type="EC" id="2.7.13.3" evidence="2"/>
<dbReference type="PROSITE" id="PS51257">
    <property type="entry name" value="PROKAR_LIPOPROTEIN"/>
    <property type="match status" value="1"/>
</dbReference>
<name>A0A1H5T9A5_XYLRU</name>
<evidence type="ECO:0000256" key="9">
    <source>
        <dbReference type="SAM" id="SignalP"/>
    </source>
</evidence>
<evidence type="ECO:0000259" key="10">
    <source>
        <dbReference type="PROSITE" id="PS50109"/>
    </source>
</evidence>
<dbReference type="SUPFAM" id="SSF48452">
    <property type="entry name" value="TPR-like"/>
    <property type="match status" value="1"/>
</dbReference>
<dbReference type="InterPro" id="IPR003661">
    <property type="entry name" value="HisK_dim/P_dom"/>
</dbReference>
<dbReference type="CDD" id="cd00082">
    <property type="entry name" value="HisKA"/>
    <property type="match status" value="1"/>
</dbReference>
<dbReference type="Gene3D" id="3.30.565.10">
    <property type="entry name" value="Histidine kinase-like ATPase, C-terminal domain"/>
    <property type="match status" value="1"/>
</dbReference>
<comment type="catalytic activity">
    <reaction evidence="1">
        <text>ATP + protein L-histidine = ADP + protein N-phospho-L-histidine.</text>
        <dbReference type="EC" id="2.7.13.3"/>
    </reaction>
</comment>
<dbReference type="InterPro" id="IPR050736">
    <property type="entry name" value="Sensor_HK_Regulatory"/>
</dbReference>
<evidence type="ECO:0000256" key="6">
    <source>
        <dbReference type="ARBA" id="ARBA00023012"/>
    </source>
</evidence>
<dbReference type="InterPro" id="IPR036890">
    <property type="entry name" value="HATPase_C_sf"/>
</dbReference>
<evidence type="ECO:0000256" key="4">
    <source>
        <dbReference type="ARBA" id="ARBA00022679"/>
    </source>
</evidence>
<dbReference type="Gene3D" id="1.25.40.10">
    <property type="entry name" value="Tetratricopeptide repeat domain"/>
    <property type="match status" value="1"/>
</dbReference>
<keyword evidence="4" id="KW-0808">Transferase</keyword>
<gene>
    <name evidence="11" type="ORF">SAMN05216354_0937</name>
</gene>
<dbReference type="SMART" id="SM00388">
    <property type="entry name" value="HisKA"/>
    <property type="match status" value="1"/>
</dbReference>
<dbReference type="PRINTS" id="PR00344">
    <property type="entry name" value="BCTRLSENSOR"/>
</dbReference>
<evidence type="ECO:0000313" key="12">
    <source>
        <dbReference type="Proteomes" id="UP000236735"/>
    </source>
</evidence>
<keyword evidence="3" id="KW-0597">Phosphoprotein</keyword>
<evidence type="ECO:0000313" key="11">
    <source>
        <dbReference type="EMBL" id="SEF59379.1"/>
    </source>
</evidence>
<evidence type="ECO:0000256" key="3">
    <source>
        <dbReference type="ARBA" id="ARBA00022553"/>
    </source>
</evidence>
<reference evidence="11 12" key="1">
    <citation type="submission" date="2016-10" db="EMBL/GenBank/DDBJ databases">
        <authorList>
            <person name="de Groot N.N."/>
        </authorList>
    </citation>
    <scope>NUCLEOTIDE SEQUENCE [LARGE SCALE GENOMIC DNA]</scope>
    <source>
        <strain evidence="11 12">AR32</strain>
    </source>
</reference>
<dbReference type="SUPFAM" id="SSF47384">
    <property type="entry name" value="Homodimeric domain of signal transducing histidine kinase"/>
    <property type="match status" value="1"/>
</dbReference>
<dbReference type="AlphaFoldDB" id="A0A1H5T9A5"/>
<sequence>MKQTMNKALTICRLLLYMALIFVSCQRHQDVSLSPKADTVAWADSLISETLATNDNDRVIALVDSLENAGAISSLKANFRRGYAYERKGMRYYTELYWKKVLEEKKPSQEDLESYIHAASFLANRQNSKSDYEGAIRTASKALEKIDSTKNPKPLFKAMLLQTMGTCLIELKQSSEADHTFDEAFAQFMLAVEGDSTDHCMRNAIIGLSNISKNYLQKKQLKKAAFWVNRADSLLTIFKNLPDSKKDKIDKMQALILHNRIGIAKSHGNLEEAERLFTAYQATDYAKTTDGRMKSISYLMKAKRYEEAVKNYALLDGWIDKKNGTLSLETIRKHYTGKFKANDKAGHRDSALVVARTVFAALDSAITDFQNSEMEELTAIYEIQQKEAEISEQQKQNEMLRQRSRFTTAGIAMVLGIAAMLVFLVINNRWSHRLEIKNRQLQRERNVVVAQNKQLAVERDHAKAASKAKTAFLQSMTHEIRTPLNSINGFTQVLTTKDFELSDEERLDFSQRIQDNTRLLTNILDDLILISEMESGNELQAPEECVVASIVLQAADAVRQFVAPGVTLDSNWSVSDDCTVITYPQMILQVLSKLLDNAVKFTTEGNITLNLDKEEEKLHFSVVDTGPGIPADKREYVFERFSKLDNFAQGTGLGLTVARMVAERLNGTLTLDTEYNGGSKFDFIIPVNQNA</sequence>
<feature type="coiled-coil region" evidence="7">
    <location>
        <begin position="374"/>
        <end position="403"/>
    </location>
</feature>
<evidence type="ECO:0000256" key="7">
    <source>
        <dbReference type="SAM" id="Coils"/>
    </source>
</evidence>
<dbReference type="InterPro" id="IPR005467">
    <property type="entry name" value="His_kinase_dom"/>
</dbReference>
<dbReference type="Pfam" id="PF00512">
    <property type="entry name" value="HisKA"/>
    <property type="match status" value="1"/>
</dbReference>
<proteinExistence type="predicted"/>
<keyword evidence="8" id="KW-0472">Membrane</keyword>
<keyword evidence="6" id="KW-0902">Two-component regulatory system</keyword>